<keyword evidence="5" id="KW-0539">Nucleus</keyword>
<evidence type="ECO:0000313" key="7">
    <source>
        <dbReference type="EMBL" id="GMH57591.1"/>
    </source>
</evidence>
<dbReference type="InterPro" id="IPR011989">
    <property type="entry name" value="ARM-like"/>
</dbReference>
<evidence type="ECO:0000256" key="1">
    <source>
        <dbReference type="ARBA" id="ARBA00004123"/>
    </source>
</evidence>
<dbReference type="Gene3D" id="1.25.10.10">
    <property type="entry name" value="Leucine-rich Repeat Variant"/>
    <property type="match status" value="1"/>
</dbReference>
<name>A0A9W6ZQS3_9STRA</name>
<dbReference type="GO" id="GO:0005681">
    <property type="term" value="C:spliceosomal complex"/>
    <property type="evidence" value="ECO:0007669"/>
    <property type="project" value="TreeGrafter"/>
</dbReference>
<evidence type="ECO:0000313" key="8">
    <source>
        <dbReference type="Proteomes" id="UP001165082"/>
    </source>
</evidence>
<dbReference type="OrthoDB" id="1898821at2759"/>
<comment type="subcellular location">
    <subcellularLocation>
        <location evidence="1">Nucleus</location>
    </subcellularLocation>
</comment>
<dbReference type="PANTHER" id="PTHR14978">
    <property type="entry name" value="BETA-CATENIN-LIKE PROTEIN 1 NUCLEAR ASSOCIATED PROTEIN"/>
    <property type="match status" value="1"/>
</dbReference>
<feature type="domain" description="Beta-catenin-like protein 1 N-terminal" evidence="6">
    <location>
        <begin position="3"/>
        <end position="97"/>
    </location>
</feature>
<dbReference type="Pfam" id="PF08216">
    <property type="entry name" value="CTNNBL"/>
    <property type="match status" value="1"/>
</dbReference>
<keyword evidence="3" id="KW-0677">Repeat</keyword>
<evidence type="ECO:0000256" key="2">
    <source>
        <dbReference type="ARBA" id="ARBA00022553"/>
    </source>
</evidence>
<protein>
    <recommendedName>
        <fullName evidence="6">Beta-catenin-like protein 1 N-terminal domain-containing protein</fullName>
    </recommendedName>
</protein>
<gene>
    <name evidence="7" type="ORF">TrRE_jg7305</name>
</gene>
<sequence length="505" mass="54878">MAKSKVILTTTLSGVKSASLKLENLVTENARLRLENPSSPSAWLSSEMSLFDHLSALSSSWGVLDPAMLPVVAQLGTWDTVVGLCTHANLDVAIAAMEVVGEMVGDSGSVAQGGELVLVKEFARNGGLEIVGKNLERVEGEENGGGIEGERCVGITLQVVMSVMEVARGTLGTEEEMEQVEGVVWDTVGMWKENQRSVAEVMAYVLTSLGLSTSASSSFVDDRDVEAYLVAFSGYMRREPEPGDEVEYVENLADCLCCLAKFAPVGFSVNEGVELCSRILCGRGHAGLGAMRVVATLVAGTGGAEEFADKGGIKIVGRIFMGRGKPKLKTGLKEGKKLKREKRNWERGIEEKAVEIVYLMTRYLKGGKEREYKERMVAKFLETECERCERVVEIMIREDERMREAEVKYLRSEEADEDEELGLDVEARAVGVKMEKGGATYFQASAIAGWICQNSKTGFGAVKEALSVRGSGMTLVKEGVKEWADMMEEGEEKTRLMGILGDIGA</sequence>
<keyword evidence="4" id="KW-0175">Coiled coil</keyword>
<dbReference type="Proteomes" id="UP001165082">
    <property type="component" value="Unassembled WGS sequence"/>
</dbReference>
<dbReference type="InterPro" id="IPR013180">
    <property type="entry name" value="CTNNBL1_N"/>
</dbReference>
<dbReference type="PANTHER" id="PTHR14978:SF0">
    <property type="entry name" value="BETA-CATENIN-LIKE PROTEIN 1"/>
    <property type="match status" value="1"/>
</dbReference>
<organism evidence="7 8">
    <name type="scientific">Triparma retinervis</name>
    <dbReference type="NCBI Taxonomy" id="2557542"/>
    <lineage>
        <taxon>Eukaryota</taxon>
        <taxon>Sar</taxon>
        <taxon>Stramenopiles</taxon>
        <taxon>Ochrophyta</taxon>
        <taxon>Bolidophyceae</taxon>
        <taxon>Parmales</taxon>
        <taxon>Triparmaceae</taxon>
        <taxon>Triparma</taxon>
    </lineage>
</organism>
<keyword evidence="2" id="KW-0597">Phosphoprotein</keyword>
<dbReference type="EMBL" id="BRXZ01000925">
    <property type="protein sequence ID" value="GMH57591.1"/>
    <property type="molecule type" value="Genomic_DNA"/>
</dbReference>
<proteinExistence type="predicted"/>
<accession>A0A9W6ZQS3</accession>
<evidence type="ECO:0000256" key="3">
    <source>
        <dbReference type="ARBA" id="ARBA00022737"/>
    </source>
</evidence>
<dbReference type="AlphaFoldDB" id="A0A9W6ZQS3"/>
<evidence type="ECO:0000256" key="5">
    <source>
        <dbReference type="ARBA" id="ARBA00023242"/>
    </source>
</evidence>
<dbReference type="InterPro" id="IPR039678">
    <property type="entry name" value="CTNNBL1"/>
</dbReference>
<evidence type="ECO:0000259" key="6">
    <source>
        <dbReference type="SMART" id="SM01156"/>
    </source>
</evidence>
<dbReference type="SMART" id="SM01156">
    <property type="entry name" value="DUF1716"/>
    <property type="match status" value="1"/>
</dbReference>
<reference evidence="7" key="1">
    <citation type="submission" date="2022-07" db="EMBL/GenBank/DDBJ databases">
        <title>Genome analysis of Parmales, a sister group of diatoms, reveals the evolutionary specialization of diatoms from phago-mixotrophs to photoautotrophs.</title>
        <authorList>
            <person name="Ban H."/>
            <person name="Sato S."/>
            <person name="Yoshikawa S."/>
            <person name="Kazumasa Y."/>
            <person name="Nakamura Y."/>
            <person name="Ichinomiya M."/>
            <person name="Saitoh K."/>
            <person name="Sato N."/>
            <person name="Blanc-Mathieu R."/>
            <person name="Endo H."/>
            <person name="Kuwata A."/>
            <person name="Ogata H."/>
        </authorList>
    </citation>
    <scope>NUCLEOTIDE SEQUENCE</scope>
</reference>
<evidence type="ECO:0000256" key="4">
    <source>
        <dbReference type="ARBA" id="ARBA00023054"/>
    </source>
</evidence>
<comment type="caution">
    <text evidence="7">The sequence shown here is derived from an EMBL/GenBank/DDBJ whole genome shotgun (WGS) entry which is preliminary data.</text>
</comment>
<keyword evidence="8" id="KW-1185">Reference proteome</keyword>